<name>Q47BY6_DECAR</name>
<protein>
    <submittedName>
        <fullName evidence="1">Uncharacterized protein</fullName>
    </submittedName>
</protein>
<evidence type="ECO:0000313" key="1">
    <source>
        <dbReference type="EMBL" id="AAZ47645.1"/>
    </source>
</evidence>
<accession>Q47BY6</accession>
<dbReference type="EMBL" id="CP000089">
    <property type="protein sequence ID" value="AAZ47645.1"/>
    <property type="molecule type" value="Genomic_DNA"/>
</dbReference>
<organism evidence="1">
    <name type="scientific">Dechloromonas aromatica (strain RCB)</name>
    <dbReference type="NCBI Taxonomy" id="159087"/>
    <lineage>
        <taxon>Bacteria</taxon>
        <taxon>Pseudomonadati</taxon>
        <taxon>Pseudomonadota</taxon>
        <taxon>Betaproteobacteria</taxon>
        <taxon>Rhodocyclales</taxon>
        <taxon>Azonexaceae</taxon>
        <taxon>Dechloromonas</taxon>
    </lineage>
</organism>
<dbReference type="AlphaFoldDB" id="Q47BY6"/>
<reference evidence="1" key="1">
    <citation type="submission" date="2005-08" db="EMBL/GenBank/DDBJ databases">
        <title>Complete sequence of Dechloromonas aromatica RCB.</title>
        <authorList>
            <person name="Salinero K.K."/>
            <person name="Copeland A."/>
            <person name="Lucas S."/>
            <person name="Lapidus A."/>
            <person name="Barry K."/>
            <person name="Detter J.C."/>
            <person name="Glavina T."/>
            <person name="Hammon N."/>
            <person name="Israni S."/>
            <person name="Pitluck S."/>
            <person name="Di Bartolo G."/>
            <person name="Trong S."/>
            <person name="Schmutz J."/>
            <person name="Larimer F."/>
            <person name="Land M."/>
            <person name="Ivanova N."/>
            <person name="Richardson P."/>
        </authorList>
    </citation>
    <scope>NUCLEOTIDE SEQUENCE</scope>
    <source>
        <strain evidence="1">RCB</strain>
    </source>
</reference>
<sequence length="106" mass="12165">MSHTKSKFTPGQVRATKALLRFCQEHGHAPFWIEQLKECVGALEAKKDAVVCEKYALLRRAGMGSFIDWFPRTPEGEDGQYEETLWWALDAYWLEVMQPFKNAGNA</sequence>
<proteinExistence type="predicted"/>
<dbReference type="HOGENOM" id="CLU_2331153_0_0_4"/>
<dbReference type="eggNOG" id="ENOG502ZN6M">
    <property type="taxonomic scope" value="Bacteria"/>
</dbReference>
<gene>
    <name evidence="1" type="ordered locus">Daro_2915</name>
</gene>
<dbReference type="KEGG" id="dar:Daro_2915"/>
<dbReference type="OrthoDB" id="9816539at2"/>